<keyword evidence="10" id="KW-1185">Reference proteome</keyword>
<accession>A0A7W3ZEE2</accession>
<comment type="pathway">
    <text evidence="1">Antibiotic biosynthesis; vancomycin biosynthesis.</text>
</comment>
<dbReference type="PANTHER" id="PTHR46696">
    <property type="entry name" value="P450, PUTATIVE (EUROFUNG)-RELATED"/>
    <property type="match status" value="1"/>
</dbReference>
<evidence type="ECO:0000256" key="3">
    <source>
        <dbReference type="ARBA" id="ARBA00022617"/>
    </source>
</evidence>
<evidence type="ECO:0000256" key="4">
    <source>
        <dbReference type="ARBA" id="ARBA00022723"/>
    </source>
</evidence>
<dbReference type="CDD" id="cd11033">
    <property type="entry name" value="CYP142-like"/>
    <property type="match status" value="1"/>
</dbReference>
<dbReference type="GO" id="GO:0008395">
    <property type="term" value="F:steroid hydroxylase activity"/>
    <property type="evidence" value="ECO:0007669"/>
    <property type="project" value="TreeGrafter"/>
</dbReference>
<gene>
    <name evidence="9" type="ORF">H4281_35155</name>
</gene>
<dbReference type="GO" id="GO:0036199">
    <property type="term" value="F:cholest-4-en-3-one 26-monooxygenase activity"/>
    <property type="evidence" value="ECO:0007669"/>
    <property type="project" value="TreeGrafter"/>
</dbReference>
<dbReference type="FunFam" id="1.10.630.10:FF:000018">
    <property type="entry name" value="Cytochrome P450 monooxygenase"/>
    <property type="match status" value="1"/>
</dbReference>
<protein>
    <submittedName>
        <fullName evidence="9">Cytochrome P450</fullName>
    </submittedName>
</protein>
<evidence type="ECO:0000256" key="7">
    <source>
        <dbReference type="ARBA" id="ARBA00023033"/>
    </source>
</evidence>
<comment type="similarity">
    <text evidence="2">Belongs to the cytochrome P450 family.</text>
</comment>
<dbReference type="GO" id="GO:0020037">
    <property type="term" value="F:heme binding"/>
    <property type="evidence" value="ECO:0007669"/>
    <property type="project" value="InterPro"/>
</dbReference>
<keyword evidence="4" id="KW-0479">Metal-binding</keyword>
<name>A0A7W3ZEE2_9PSEU</name>
<dbReference type="InterPro" id="IPR002397">
    <property type="entry name" value="Cyt_P450_B"/>
</dbReference>
<sequence>MRLDEVDLSDVDRFLDPETPWRMFDVLRERSPVHWQPEAAPNSGFWAVTRHRDLVAVNRDPDTFTSEQFTNLEEVTDPGLRDRRRSLMETDGERHRAMRLLLSREFSPKLVSRYAVFLRGLTASTLDTALAEESFDLVAGIAAELPIMVLARLMLDVPAADTGKLIAWGNRIIGNNDPDCADVLLESADSERYKHVPFRSPAALEIFEYGRELAEKRRGGTGTDLVSRLVNTVPRDGVPLTPTDFDNYFLLLVVAGNETTRHAISAAVHALARNPAQWWRLKENPALIGTAVEEFLRWASPVYHFRRTATRDTEISGQRVREGDKVVLWFASGNRDEAAFEKPYEFDVGREPNDHLAFGLGGPHFCLGAALARLELRILFEELLARAEQIRLAGPVTRLRSNFVNGIKTLPVTVTR</sequence>
<evidence type="ECO:0000313" key="10">
    <source>
        <dbReference type="Proteomes" id="UP000526734"/>
    </source>
</evidence>
<evidence type="ECO:0000313" key="9">
    <source>
        <dbReference type="EMBL" id="MBB1158415.1"/>
    </source>
</evidence>
<dbReference type="Pfam" id="PF00067">
    <property type="entry name" value="p450"/>
    <property type="match status" value="1"/>
</dbReference>
<keyword evidence="7" id="KW-0503">Monooxygenase</keyword>
<dbReference type="Gene3D" id="1.10.630.10">
    <property type="entry name" value="Cytochrome P450"/>
    <property type="match status" value="1"/>
</dbReference>
<dbReference type="EMBL" id="JACGZW010000013">
    <property type="protein sequence ID" value="MBB1158415.1"/>
    <property type="molecule type" value="Genomic_DNA"/>
</dbReference>
<keyword evidence="5" id="KW-0560">Oxidoreductase</keyword>
<reference evidence="9 10" key="1">
    <citation type="submission" date="2020-08" db="EMBL/GenBank/DDBJ databases">
        <title>Amycolatopsis sp. nov. DR6-1 isolated from Dendrobium heterocarpum.</title>
        <authorList>
            <person name="Tedsree N."/>
            <person name="Kuncharoen N."/>
            <person name="Likhitwitayawuid K."/>
            <person name="Tanasupawat S."/>
        </authorList>
    </citation>
    <scope>NUCLEOTIDE SEQUENCE [LARGE SCALE GENOMIC DNA]</scope>
    <source>
        <strain evidence="9 10">DR6-1</strain>
    </source>
</reference>
<comment type="caution">
    <text evidence="9">The sequence shown here is derived from an EMBL/GenBank/DDBJ whole genome shotgun (WGS) entry which is preliminary data.</text>
</comment>
<dbReference type="InterPro" id="IPR036396">
    <property type="entry name" value="Cyt_P450_sf"/>
</dbReference>
<dbReference type="InterPro" id="IPR001128">
    <property type="entry name" value="Cyt_P450"/>
</dbReference>
<dbReference type="AlphaFoldDB" id="A0A7W3ZEE2"/>
<keyword evidence="6" id="KW-0408">Iron</keyword>
<proteinExistence type="inferred from homology"/>
<evidence type="ECO:0000256" key="2">
    <source>
        <dbReference type="ARBA" id="ARBA00010617"/>
    </source>
</evidence>
<dbReference type="PRINTS" id="PR00359">
    <property type="entry name" value="BP450"/>
</dbReference>
<dbReference type="GO" id="GO:0005506">
    <property type="term" value="F:iron ion binding"/>
    <property type="evidence" value="ECO:0007669"/>
    <property type="project" value="InterPro"/>
</dbReference>
<dbReference type="Proteomes" id="UP000526734">
    <property type="component" value="Unassembled WGS sequence"/>
</dbReference>
<dbReference type="GO" id="GO:0006707">
    <property type="term" value="P:cholesterol catabolic process"/>
    <property type="evidence" value="ECO:0007669"/>
    <property type="project" value="TreeGrafter"/>
</dbReference>
<evidence type="ECO:0000256" key="5">
    <source>
        <dbReference type="ARBA" id="ARBA00023002"/>
    </source>
</evidence>
<evidence type="ECO:0000256" key="8">
    <source>
        <dbReference type="ARBA" id="ARBA00055433"/>
    </source>
</evidence>
<evidence type="ECO:0000256" key="1">
    <source>
        <dbReference type="ARBA" id="ARBA00004660"/>
    </source>
</evidence>
<comment type="function">
    <text evidence="8">Involved in the coupling of aromatic side chains of the heptapeptide of vancomycin.</text>
</comment>
<dbReference type="RefSeq" id="WP_182895172.1">
    <property type="nucleotide sequence ID" value="NZ_JACGZW010000013.1"/>
</dbReference>
<dbReference type="PANTHER" id="PTHR46696:SF4">
    <property type="entry name" value="BIOTIN BIOSYNTHESIS CYTOCHROME P450"/>
    <property type="match status" value="1"/>
</dbReference>
<dbReference type="SUPFAM" id="SSF48264">
    <property type="entry name" value="Cytochrome P450"/>
    <property type="match status" value="1"/>
</dbReference>
<organism evidence="9 10">
    <name type="scientific">Amycolatopsis dendrobii</name>
    <dbReference type="NCBI Taxonomy" id="2760662"/>
    <lineage>
        <taxon>Bacteria</taxon>
        <taxon>Bacillati</taxon>
        <taxon>Actinomycetota</taxon>
        <taxon>Actinomycetes</taxon>
        <taxon>Pseudonocardiales</taxon>
        <taxon>Pseudonocardiaceae</taxon>
        <taxon>Amycolatopsis</taxon>
    </lineage>
</organism>
<evidence type="ECO:0000256" key="6">
    <source>
        <dbReference type="ARBA" id="ARBA00023004"/>
    </source>
</evidence>
<keyword evidence="3" id="KW-0349">Heme</keyword>